<dbReference type="KEGG" id="ahg:AHOG_13910"/>
<dbReference type="InterPro" id="IPR006175">
    <property type="entry name" value="YjgF/YER057c/UK114"/>
</dbReference>
<dbReference type="RefSeq" id="WP_093941751.1">
    <property type="nucleotide sequence ID" value="NZ_CP022521.1"/>
</dbReference>
<dbReference type="Pfam" id="PF01042">
    <property type="entry name" value="Ribonuc_L-PSP"/>
    <property type="match status" value="1"/>
</dbReference>
<dbReference type="PANTHER" id="PTHR43857">
    <property type="entry name" value="BLR7761 PROTEIN"/>
    <property type="match status" value="1"/>
</dbReference>
<gene>
    <name evidence="1" type="ORF">AHOG_13910</name>
</gene>
<organism evidence="1 2">
    <name type="scientific">Actinoalloteichus hoggarensis</name>
    <dbReference type="NCBI Taxonomy" id="1470176"/>
    <lineage>
        <taxon>Bacteria</taxon>
        <taxon>Bacillati</taxon>
        <taxon>Actinomycetota</taxon>
        <taxon>Actinomycetes</taxon>
        <taxon>Pseudonocardiales</taxon>
        <taxon>Pseudonocardiaceae</taxon>
        <taxon>Actinoalloteichus</taxon>
    </lineage>
</organism>
<proteinExistence type="predicted"/>
<dbReference type="AlphaFoldDB" id="A0A221W3L9"/>
<name>A0A221W3L9_9PSEU</name>
<dbReference type="OrthoDB" id="3212792at2"/>
<dbReference type="InterPro" id="IPR035959">
    <property type="entry name" value="RutC-like_sf"/>
</dbReference>
<dbReference type="EMBL" id="CP022521">
    <property type="protein sequence ID" value="ASO20425.1"/>
    <property type="molecule type" value="Genomic_DNA"/>
</dbReference>
<sequence length="132" mass="13581">MPPIVINPAALHDPVPYGYSHLVDTGAAGLIVVAGQYAADADGRLLSTDFDTQVERSFDNLGTALAAVGLGFGDVVRLGTYIVGHDAARLAGLCAVVDRIWGDRPPAQTLLGVAGLALPGMLFEVDALAVRG</sequence>
<accession>A0A221W3L9</accession>
<protein>
    <submittedName>
        <fullName evidence="1">Endoribonuclease L-PSP</fullName>
    </submittedName>
</protein>
<dbReference type="SUPFAM" id="SSF55298">
    <property type="entry name" value="YjgF-like"/>
    <property type="match status" value="1"/>
</dbReference>
<reference evidence="1 2" key="1">
    <citation type="submission" date="2017-07" db="EMBL/GenBank/DDBJ databases">
        <title>Complete genome sequence of Actinoalloteichus hoggarensis DSM 45943, type strain of Actinoalloteichus hoggarensis.</title>
        <authorList>
            <person name="Ruckert C."/>
            <person name="Nouioui I."/>
            <person name="Willmese J."/>
            <person name="van Wezel G."/>
            <person name="Klenk H.-P."/>
            <person name="Kalinowski J."/>
            <person name="Zotchev S.B."/>
        </authorList>
    </citation>
    <scope>NUCLEOTIDE SEQUENCE [LARGE SCALE GENOMIC DNA]</scope>
    <source>
        <strain evidence="1 2">DSM 45943</strain>
    </source>
</reference>
<evidence type="ECO:0000313" key="1">
    <source>
        <dbReference type="EMBL" id="ASO20425.1"/>
    </source>
</evidence>
<dbReference type="Gene3D" id="3.30.1330.40">
    <property type="entry name" value="RutC-like"/>
    <property type="match status" value="1"/>
</dbReference>
<keyword evidence="2" id="KW-1185">Reference proteome</keyword>
<evidence type="ECO:0000313" key="2">
    <source>
        <dbReference type="Proteomes" id="UP000204221"/>
    </source>
</evidence>
<dbReference type="PANTHER" id="PTHR43857:SF1">
    <property type="entry name" value="YJGH FAMILY PROTEIN"/>
    <property type="match status" value="1"/>
</dbReference>
<dbReference type="Proteomes" id="UP000204221">
    <property type="component" value="Chromosome"/>
</dbReference>